<comment type="caution">
    <text evidence="1">The sequence shown here is derived from an EMBL/GenBank/DDBJ whole genome shotgun (WGS) entry which is preliminary data.</text>
</comment>
<dbReference type="AlphaFoldDB" id="A0A7K0BQW0"/>
<proteinExistence type="predicted"/>
<accession>A0A7K0BQW0</accession>
<gene>
    <name evidence="1" type="ORF">ACRB68_16040</name>
</gene>
<evidence type="ECO:0000313" key="1">
    <source>
        <dbReference type="EMBL" id="MQY03560.1"/>
    </source>
</evidence>
<sequence length="249" mass="26293">MLGLHARQWMVVAILLGVCFSALSGGALTVAWAALTRPPTNAELQRAADAEVARRWRTWPAGRIFPERLAYALPGGRTEYAARVGVLPDTSCAGAADDQVGEVLRRHGCRAALRATYTDQLQGVVVTVGVVAFPDAWKADAALKEMPPSSAPDADRPVPVTPALHAVAFPGTASARFTDAARQQRFAGRAGPYVVLTAAGQADGRPAAAVTKRRPGSPFALAPQLAEEVARPLATRPLPDCAAKKEWQC</sequence>
<name>A0A7K0BQW0_9ACTN</name>
<dbReference type="Proteomes" id="UP000487268">
    <property type="component" value="Unassembled WGS sequence"/>
</dbReference>
<keyword evidence="2" id="KW-1185">Reference proteome</keyword>
<evidence type="ECO:0000313" key="2">
    <source>
        <dbReference type="Proteomes" id="UP000487268"/>
    </source>
</evidence>
<reference evidence="1 2" key="1">
    <citation type="submission" date="2019-10" db="EMBL/GenBank/DDBJ databases">
        <title>Actinomadura rubteroloni sp. nov. and Actinomadura macrotermitis sp. nov., isolated from the gut of fungus growing-termite Macrotermes natalensis.</title>
        <authorList>
            <person name="Benndorf R."/>
            <person name="Martin K."/>
            <person name="Kuefner M."/>
            <person name="De Beer W."/>
            <person name="Kaster A.-K."/>
            <person name="Vollmers J."/>
            <person name="Poulsen M."/>
            <person name="Beemelmanns C."/>
        </authorList>
    </citation>
    <scope>NUCLEOTIDE SEQUENCE [LARGE SCALE GENOMIC DNA]</scope>
    <source>
        <strain evidence="1 2">RB68</strain>
    </source>
</reference>
<organism evidence="1 2">
    <name type="scientific">Actinomadura macrotermitis</name>
    <dbReference type="NCBI Taxonomy" id="2585200"/>
    <lineage>
        <taxon>Bacteria</taxon>
        <taxon>Bacillati</taxon>
        <taxon>Actinomycetota</taxon>
        <taxon>Actinomycetes</taxon>
        <taxon>Streptosporangiales</taxon>
        <taxon>Thermomonosporaceae</taxon>
        <taxon>Actinomadura</taxon>
    </lineage>
</organism>
<protein>
    <submittedName>
        <fullName evidence="1">Uncharacterized protein</fullName>
    </submittedName>
</protein>
<dbReference type="EMBL" id="WEGH01000001">
    <property type="protein sequence ID" value="MQY03560.1"/>
    <property type="molecule type" value="Genomic_DNA"/>
</dbReference>